<dbReference type="EMBL" id="BRZM01001108">
    <property type="protein sequence ID" value="GLD72580.1"/>
    <property type="molecule type" value="Genomic_DNA"/>
</dbReference>
<feature type="compositionally biased region" description="Polar residues" evidence="1">
    <location>
        <begin position="218"/>
        <end position="234"/>
    </location>
</feature>
<gene>
    <name evidence="2" type="ORF">AKAME5_002390500</name>
</gene>
<dbReference type="AlphaFoldDB" id="A0AAD3NHJ3"/>
<accession>A0AAD3NHJ3</accession>
<dbReference type="Proteomes" id="UP001279410">
    <property type="component" value="Unassembled WGS sequence"/>
</dbReference>
<feature type="compositionally biased region" description="Low complexity" evidence="1">
    <location>
        <begin position="156"/>
        <end position="186"/>
    </location>
</feature>
<evidence type="ECO:0000313" key="3">
    <source>
        <dbReference type="Proteomes" id="UP001279410"/>
    </source>
</evidence>
<feature type="compositionally biased region" description="Pro residues" evidence="1">
    <location>
        <begin position="142"/>
        <end position="155"/>
    </location>
</feature>
<feature type="region of interest" description="Disordered" evidence="1">
    <location>
        <begin position="131"/>
        <end position="234"/>
    </location>
</feature>
<evidence type="ECO:0000313" key="2">
    <source>
        <dbReference type="EMBL" id="GLD72580.1"/>
    </source>
</evidence>
<sequence length="234" mass="25559">MPLSSRTSTVKHGAGEERFRTTLSSLPVLQPACLLVRQRNPGEEGSGSLCGVWSRARVVRVCLQRRKKRKMTAETAFGKNFTTLLEEEVCVLVRHRRRRPRLQRRASPELQAEFLQECRNKLRSFSDVSESSVLTPAASPSSPLPSPFSPTPSSSPSPRSSSSSSSSSPSFSSRPARLSLSSPELLSELKESRTRPLRHVPAHNGLTTVFSGRGRGQVSGSALSTRPANQKSPP</sequence>
<proteinExistence type="predicted"/>
<protein>
    <submittedName>
        <fullName evidence="2">Uncharacterized protein</fullName>
    </submittedName>
</protein>
<organism evidence="2 3">
    <name type="scientific">Lates japonicus</name>
    <name type="common">Japanese lates</name>
    <dbReference type="NCBI Taxonomy" id="270547"/>
    <lineage>
        <taxon>Eukaryota</taxon>
        <taxon>Metazoa</taxon>
        <taxon>Chordata</taxon>
        <taxon>Craniata</taxon>
        <taxon>Vertebrata</taxon>
        <taxon>Euteleostomi</taxon>
        <taxon>Actinopterygii</taxon>
        <taxon>Neopterygii</taxon>
        <taxon>Teleostei</taxon>
        <taxon>Neoteleostei</taxon>
        <taxon>Acanthomorphata</taxon>
        <taxon>Carangaria</taxon>
        <taxon>Carangaria incertae sedis</taxon>
        <taxon>Centropomidae</taxon>
        <taxon>Lates</taxon>
    </lineage>
</organism>
<comment type="caution">
    <text evidence="2">The sequence shown here is derived from an EMBL/GenBank/DDBJ whole genome shotgun (WGS) entry which is preliminary data.</text>
</comment>
<feature type="compositionally biased region" description="Low complexity" evidence="1">
    <location>
        <begin position="131"/>
        <end position="141"/>
    </location>
</feature>
<evidence type="ECO:0000256" key="1">
    <source>
        <dbReference type="SAM" id="MobiDB-lite"/>
    </source>
</evidence>
<keyword evidence="3" id="KW-1185">Reference proteome</keyword>
<reference evidence="2" key="1">
    <citation type="submission" date="2022-08" db="EMBL/GenBank/DDBJ databases">
        <title>Genome sequencing of akame (Lates japonicus).</title>
        <authorList>
            <person name="Hashiguchi Y."/>
            <person name="Takahashi H."/>
        </authorList>
    </citation>
    <scope>NUCLEOTIDE SEQUENCE</scope>
    <source>
        <strain evidence="2">Kochi</strain>
    </source>
</reference>
<name>A0AAD3NHJ3_LATJO</name>